<evidence type="ECO:0000256" key="3">
    <source>
        <dbReference type="SAM" id="MobiDB-lite"/>
    </source>
</evidence>
<dbReference type="Gene3D" id="1.25.40.10">
    <property type="entry name" value="Tetratricopeptide repeat domain"/>
    <property type="match status" value="1"/>
</dbReference>
<keyword evidence="2" id="KW-0802">TPR repeat</keyword>
<keyword evidence="1" id="KW-0677">Repeat</keyword>
<dbReference type="PROSITE" id="PS51745">
    <property type="entry name" value="PB1"/>
    <property type="match status" value="1"/>
</dbReference>
<accession>A0A7S0MSF5</accession>
<dbReference type="InterPro" id="IPR000270">
    <property type="entry name" value="PB1_dom"/>
</dbReference>
<dbReference type="InterPro" id="IPR044517">
    <property type="entry name" value="PHOX1-4"/>
</dbReference>
<proteinExistence type="predicted"/>
<dbReference type="InterPro" id="IPR053793">
    <property type="entry name" value="PB1-like"/>
</dbReference>
<feature type="domain" description="PB1" evidence="4">
    <location>
        <begin position="184"/>
        <end position="259"/>
    </location>
</feature>
<reference evidence="5" key="1">
    <citation type="submission" date="2021-01" db="EMBL/GenBank/DDBJ databases">
        <authorList>
            <person name="Corre E."/>
            <person name="Pelletier E."/>
            <person name="Niang G."/>
            <person name="Scheremetjew M."/>
            <person name="Finn R."/>
            <person name="Kale V."/>
            <person name="Holt S."/>
            <person name="Cochrane G."/>
            <person name="Meng A."/>
            <person name="Brown T."/>
            <person name="Cohen L."/>
        </authorList>
    </citation>
    <scope>NUCLEOTIDE SEQUENCE</scope>
    <source>
        <strain evidence="5">CCMP722</strain>
    </source>
</reference>
<dbReference type="SMART" id="SM00666">
    <property type="entry name" value="PB1"/>
    <property type="match status" value="1"/>
</dbReference>
<evidence type="ECO:0000256" key="1">
    <source>
        <dbReference type="ARBA" id="ARBA00022737"/>
    </source>
</evidence>
<dbReference type="SUPFAM" id="SSF48452">
    <property type="entry name" value="TPR-like"/>
    <property type="match status" value="1"/>
</dbReference>
<dbReference type="AlphaFoldDB" id="A0A7S0MSF5"/>
<evidence type="ECO:0000256" key="2">
    <source>
        <dbReference type="PROSITE-ProRule" id="PRU00339"/>
    </source>
</evidence>
<evidence type="ECO:0000259" key="4">
    <source>
        <dbReference type="PROSITE" id="PS51745"/>
    </source>
</evidence>
<organism evidence="5">
    <name type="scientific">Pyramimonas obovata</name>
    <dbReference type="NCBI Taxonomy" id="1411642"/>
    <lineage>
        <taxon>Eukaryota</taxon>
        <taxon>Viridiplantae</taxon>
        <taxon>Chlorophyta</taxon>
        <taxon>Pyramimonadophyceae</taxon>
        <taxon>Pyramimonadales</taxon>
        <taxon>Pyramimonadaceae</taxon>
        <taxon>Pyramimonas</taxon>
        <taxon>Pyramimonas incertae sedis</taxon>
    </lineage>
</organism>
<dbReference type="SUPFAM" id="SSF54277">
    <property type="entry name" value="CAD &amp; PB1 domains"/>
    <property type="match status" value="1"/>
</dbReference>
<evidence type="ECO:0000313" key="5">
    <source>
        <dbReference type="EMBL" id="CAD8648943.1"/>
    </source>
</evidence>
<dbReference type="Gene3D" id="3.10.20.90">
    <property type="entry name" value="Phosphatidylinositol 3-kinase Catalytic Subunit, Chain A, domain 1"/>
    <property type="match status" value="1"/>
</dbReference>
<dbReference type="EMBL" id="HBFA01001670">
    <property type="protein sequence ID" value="CAD8648943.1"/>
    <property type="molecule type" value="Transcribed_RNA"/>
</dbReference>
<feature type="compositionally biased region" description="Basic residues" evidence="3">
    <location>
        <begin position="596"/>
        <end position="605"/>
    </location>
</feature>
<dbReference type="InterPro" id="IPR019734">
    <property type="entry name" value="TPR_rpt"/>
</dbReference>
<feature type="compositionally biased region" description="Basic and acidic residues" evidence="3">
    <location>
        <begin position="567"/>
        <end position="588"/>
    </location>
</feature>
<feature type="compositionally biased region" description="Basic and acidic residues" evidence="3">
    <location>
        <begin position="485"/>
        <end position="496"/>
    </location>
</feature>
<dbReference type="PROSITE" id="PS50005">
    <property type="entry name" value="TPR"/>
    <property type="match status" value="1"/>
</dbReference>
<protein>
    <recommendedName>
        <fullName evidence="4">PB1 domain-containing protein</fullName>
    </recommendedName>
</protein>
<dbReference type="Pfam" id="PF00564">
    <property type="entry name" value="PB1"/>
    <property type="match status" value="1"/>
</dbReference>
<gene>
    <name evidence="5" type="ORF">POBO1169_LOCUS807</name>
</gene>
<dbReference type="SMART" id="SM00028">
    <property type="entry name" value="TPR"/>
    <property type="match status" value="4"/>
</dbReference>
<feature type="repeat" description="TPR" evidence="2">
    <location>
        <begin position="23"/>
        <end position="56"/>
    </location>
</feature>
<sequence>MTKAKAKVKAVEPSEDELFLKRAHELKEKGNAHFARREHVQALASYAQALRLAPEGHVDRALFHSNRAACYLRDNQFNEVIHECNEALKVSPKFAKALLRRSRAYELKGDLQKALTDVRSLTSDAELAGNNLTEAQEMATRLEASLKNTTKKQRAKARQMMVQNSQAQAQAMAAAPQARKPVQPLTLKVTLGSDTRMVQVPGMLPFNDLVTMIRRKFPEEQGQLALKYRDRDNQLITVTNRQDLLAAVASSVAAAAQAAAASKAGPAGLGGAGLGKGLPPQGPPAVALELVRAEETEEVVEFDDWLLDFAELFREHLGIDADGHVDLHNIGLEKCNQALEAAVSSEKAAPLFDQAAAKFQEVAALALLNWGNVHMCQARRLFDTAADDKEKAVTISPEARAKAEEHYFAAEAKYQKALELKEDFYEAVIASGQQLFERAKLLSTAEGKAKDEKKVEELFEAAQAKLQEALVLIPENAAVDAEPAAAEKQEEKKPAEAEAAPGQADEVLVRSQVLVMWGNVLYEQSQVRAQQGKEWEPLLDTAVAKFREAKCSEDDISGALASHAGKKAQEPAKKEEPKKAEPKKEDSAAPKLPPKKEKKPKSGKK</sequence>
<dbReference type="CDD" id="cd05992">
    <property type="entry name" value="PB1"/>
    <property type="match status" value="1"/>
</dbReference>
<dbReference type="InterPro" id="IPR011990">
    <property type="entry name" value="TPR-like_helical_dom_sf"/>
</dbReference>
<dbReference type="PANTHER" id="PTHR46183:SF8">
    <property type="entry name" value="PROTEIN CLMP1"/>
    <property type="match status" value="1"/>
</dbReference>
<feature type="region of interest" description="Disordered" evidence="3">
    <location>
        <begin position="481"/>
        <end position="503"/>
    </location>
</feature>
<feature type="region of interest" description="Disordered" evidence="3">
    <location>
        <begin position="557"/>
        <end position="605"/>
    </location>
</feature>
<name>A0A7S0MSF5_9CHLO</name>
<dbReference type="PANTHER" id="PTHR46183">
    <property type="entry name" value="PROTEIN CLMP1"/>
    <property type="match status" value="1"/>
</dbReference>